<evidence type="ECO:0000256" key="1">
    <source>
        <dbReference type="SAM" id="MobiDB-lite"/>
    </source>
</evidence>
<gene>
    <name evidence="2" type="ORF">M431DRAFT_414779</name>
</gene>
<reference evidence="2 3" key="1">
    <citation type="submission" date="2016-07" db="EMBL/GenBank/DDBJ databases">
        <title>Multiple horizontal gene transfer events from other fungi enriched the ability of initially mycotrophic Trichoderma (Ascomycota) to feed on dead plant biomass.</title>
        <authorList>
            <consortium name="DOE Joint Genome Institute"/>
            <person name="Aerts A."/>
            <person name="Atanasova L."/>
            <person name="Chenthamara K."/>
            <person name="Zhang J."/>
            <person name="Grujic M."/>
            <person name="Henrissat B."/>
            <person name="Kuo A."/>
            <person name="Salamov A."/>
            <person name="Lipzen A."/>
            <person name="Labutti K."/>
            <person name="Barry K."/>
            <person name="Miao Y."/>
            <person name="Rahimi M.J."/>
            <person name="Shen Q."/>
            <person name="Grigoriev I.V."/>
            <person name="Kubicek C.P."/>
            <person name="Druzhinina I.S."/>
        </authorList>
    </citation>
    <scope>NUCLEOTIDE SEQUENCE [LARGE SCALE GENOMIC DNA]</scope>
    <source>
        <strain evidence="2 3">CBS 226.95</strain>
    </source>
</reference>
<keyword evidence="3" id="KW-1185">Reference proteome</keyword>
<dbReference type="GeneID" id="36623530"/>
<proteinExistence type="predicted"/>
<protein>
    <submittedName>
        <fullName evidence="2">Uncharacterized protein</fullName>
    </submittedName>
</protein>
<organism evidence="2 3">
    <name type="scientific">Trichoderma harzianum CBS 226.95</name>
    <dbReference type="NCBI Taxonomy" id="983964"/>
    <lineage>
        <taxon>Eukaryota</taxon>
        <taxon>Fungi</taxon>
        <taxon>Dikarya</taxon>
        <taxon>Ascomycota</taxon>
        <taxon>Pezizomycotina</taxon>
        <taxon>Sordariomycetes</taxon>
        <taxon>Hypocreomycetidae</taxon>
        <taxon>Hypocreales</taxon>
        <taxon>Hypocreaceae</taxon>
        <taxon>Trichoderma</taxon>
    </lineage>
</organism>
<feature type="region of interest" description="Disordered" evidence="1">
    <location>
        <begin position="68"/>
        <end position="92"/>
    </location>
</feature>
<dbReference type="RefSeq" id="XP_024775662.1">
    <property type="nucleotide sequence ID" value="XM_024914964.1"/>
</dbReference>
<evidence type="ECO:0000313" key="3">
    <source>
        <dbReference type="Proteomes" id="UP000241690"/>
    </source>
</evidence>
<accession>A0A2T4AFW6</accession>
<name>A0A2T4AFW6_TRIHA</name>
<sequence length="167" mass="18110">MPFLFFHSFPSKTSPGLESPLAARSMPSMSLWLPLLDTEKTSVSSPLPHNYAKTGLSEPAAGLFSKRRTRPAGRKTQGASARSCTRRRKRTPHRRNIPIAKWRALVALWGAAGDGFFSMFCCIAAVLALAPLAFDVLDRANAGVSIPAGHVLVHVPRPSTRSLNCNC</sequence>
<dbReference type="Proteomes" id="UP000241690">
    <property type="component" value="Unassembled WGS sequence"/>
</dbReference>
<dbReference type="EMBL" id="KZ679679">
    <property type="protein sequence ID" value="PTB55985.1"/>
    <property type="molecule type" value="Genomic_DNA"/>
</dbReference>
<dbReference type="AlphaFoldDB" id="A0A2T4AFW6"/>
<evidence type="ECO:0000313" key="2">
    <source>
        <dbReference type="EMBL" id="PTB55985.1"/>
    </source>
</evidence>